<reference evidence="3" key="1">
    <citation type="submission" date="2013-04" db="EMBL/GenBank/DDBJ databases">
        <authorList>
            <person name="Sibley D."/>
            <person name="Venepally P."/>
            <person name="Karamycheva S."/>
            <person name="Hadjithomas M."/>
            <person name="Khan A."/>
            <person name="Brunk B."/>
            <person name="Roos D."/>
            <person name="Caler E."/>
            <person name="Lorenzi H."/>
        </authorList>
    </citation>
    <scope>NUCLEOTIDE SEQUENCE [LARGE SCALE GENOMIC DNA]</scope>
    <source>
        <strain evidence="3">ME49</strain>
    </source>
</reference>
<sequence>MIPHNLLVIRSYSRDLSVVRIDFSPTEIERLSNKMRERSSCESAGQFSTISHRQDNPRLRLWIFVVFVVTSTLVSGVSSSFASWASAATTRPLSGVVFPASVLLQHPVIRVGGGTTRAISQFQQPPATAIVGSQFQAGALSHPGNPATLTSTLLRGGDVNRPSVVLLPPNGQLQTSSNAPLYVLASPEPSNRARRPGLTLNQRSFYDNPPFYPKDLVTPQFEERLPNSQTVQAGDRIAKAGNTAQGHSSRKDPMLELHPDEEALRQRTTYDPSTLSQVQGNPVVITELGMPTVAGSLEKGFRIELGNTVTKETHLGAPTSRSAPWGAGNARMSEAKPTLASDTDGRYALYDRESFWSINGETSSSHLRENIASEPSFISDQTAIGPAQEVVCPIRFIVPQLCFSDLDCPIAEPDQEGIYTCSTISPRIEGVPGVCRLTCDGTPSFPCPIGQTCTVSMDVSVCVEFCPPDGNPPCDRVACSVLQFCTRNWCRTQGALLDPTLCVPPFDQHEEEFFCIA</sequence>
<feature type="region of interest" description="Disordered" evidence="1">
    <location>
        <begin position="314"/>
        <end position="338"/>
    </location>
</feature>
<dbReference type="GeneID" id="7894220"/>
<keyword evidence="4" id="KW-1185">Reference proteome</keyword>
<evidence type="ECO:0000256" key="1">
    <source>
        <dbReference type="SAM" id="MobiDB-lite"/>
    </source>
</evidence>
<accession>A0A125YVG7</accession>
<dbReference type="OrthoDB" id="10292227at2759"/>
<evidence type="ECO:0008006" key="5">
    <source>
        <dbReference type="Google" id="ProtNLM"/>
    </source>
</evidence>
<dbReference type="EMBL" id="CM002044">
    <property type="protein sequence ID" value="EPT27380.1"/>
    <property type="molecule type" value="Genomic_DNA"/>
</dbReference>
<gene>
    <name evidence="3" type="ORF">TGME49_305280</name>
</gene>
<dbReference type="Proteomes" id="UP000001529">
    <property type="component" value="Chromosome IX"/>
</dbReference>
<dbReference type="AlphaFoldDB" id="A0A125YVG7"/>
<dbReference type="RefSeq" id="XP_002370321.1">
    <property type="nucleotide sequence ID" value="XM_002370280.2"/>
</dbReference>
<dbReference type="VEuPathDB" id="ToxoDB:TGME49_305280"/>
<organism evidence="3 4">
    <name type="scientific">Toxoplasma gondii (strain ATCC 50611 / Me49)</name>
    <dbReference type="NCBI Taxonomy" id="508771"/>
    <lineage>
        <taxon>Eukaryota</taxon>
        <taxon>Sar</taxon>
        <taxon>Alveolata</taxon>
        <taxon>Apicomplexa</taxon>
        <taxon>Conoidasida</taxon>
        <taxon>Coccidia</taxon>
        <taxon>Eucoccidiorida</taxon>
        <taxon>Eimeriorina</taxon>
        <taxon>Sarcocystidae</taxon>
        <taxon>Toxoplasma</taxon>
    </lineage>
</organism>
<keyword evidence="2" id="KW-1133">Transmembrane helix</keyword>
<evidence type="ECO:0000313" key="3">
    <source>
        <dbReference type="EMBL" id="EPT27380.1"/>
    </source>
</evidence>
<evidence type="ECO:0000256" key="2">
    <source>
        <dbReference type="SAM" id="Phobius"/>
    </source>
</evidence>
<evidence type="ECO:0000313" key="4">
    <source>
        <dbReference type="Proteomes" id="UP000001529"/>
    </source>
</evidence>
<keyword evidence="2" id="KW-0472">Membrane</keyword>
<dbReference type="KEGG" id="tgo:TGME49_305280"/>
<dbReference type="EMBL" id="KE138834">
    <property type="protein sequence ID" value="EPT27380.1"/>
    <property type="molecule type" value="Genomic_DNA"/>
</dbReference>
<keyword evidence="2" id="KW-0812">Transmembrane</keyword>
<protein>
    <recommendedName>
        <fullName evidence="5">Transmembrane protein</fullName>
    </recommendedName>
</protein>
<proteinExistence type="predicted"/>
<name>A0A125YVG7_TOXGM</name>
<feature type="transmembrane region" description="Helical" evidence="2">
    <location>
        <begin position="61"/>
        <end position="84"/>
    </location>
</feature>